<organism evidence="2 3">
    <name type="scientific">Parathielavia hyrcaniae</name>
    <dbReference type="NCBI Taxonomy" id="113614"/>
    <lineage>
        <taxon>Eukaryota</taxon>
        <taxon>Fungi</taxon>
        <taxon>Dikarya</taxon>
        <taxon>Ascomycota</taxon>
        <taxon>Pezizomycotina</taxon>
        <taxon>Sordariomycetes</taxon>
        <taxon>Sordariomycetidae</taxon>
        <taxon>Sordariales</taxon>
        <taxon>Chaetomiaceae</taxon>
        <taxon>Parathielavia</taxon>
    </lineage>
</organism>
<feature type="region of interest" description="Disordered" evidence="1">
    <location>
        <begin position="94"/>
        <end position="117"/>
    </location>
</feature>
<accession>A0AAN6PTY4</accession>
<keyword evidence="3" id="KW-1185">Reference proteome</keyword>
<feature type="compositionally biased region" description="Polar residues" evidence="1">
    <location>
        <begin position="7"/>
        <end position="27"/>
    </location>
</feature>
<name>A0AAN6PTY4_9PEZI</name>
<feature type="region of interest" description="Disordered" evidence="1">
    <location>
        <begin position="1"/>
        <end position="28"/>
    </location>
</feature>
<evidence type="ECO:0000313" key="2">
    <source>
        <dbReference type="EMBL" id="KAK4097713.1"/>
    </source>
</evidence>
<reference evidence="2" key="2">
    <citation type="submission" date="2023-05" db="EMBL/GenBank/DDBJ databases">
        <authorList>
            <consortium name="Lawrence Berkeley National Laboratory"/>
            <person name="Steindorff A."/>
            <person name="Hensen N."/>
            <person name="Bonometti L."/>
            <person name="Westerberg I."/>
            <person name="Brannstrom I.O."/>
            <person name="Guillou S."/>
            <person name="Cros-Aarteil S."/>
            <person name="Calhoun S."/>
            <person name="Haridas S."/>
            <person name="Kuo A."/>
            <person name="Mondo S."/>
            <person name="Pangilinan J."/>
            <person name="Riley R."/>
            <person name="Labutti K."/>
            <person name="Andreopoulos B."/>
            <person name="Lipzen A."/>
            <person name="Chen C."/>
            <person name="Yanf M."/>
            <person name="Daum C."/>
            <person name="Ng V."/>
            <person name="Clum A."/>
            <person name="Ohm R."/>
            <person name="Martin F."/>
            <person name="Silar P."/>
            <person name="Natvig D."/>
            <person name="Lalanne C."/>
            <person name="Gautier V."/>
            <person name="Ament-Velasquez S.L."/>
            <person name="Kruys A."/>
            <person name="Hutchinson M.I."/>
            <person name="Powell A.J."/>
            <person name="Barry K."/>
            <person name="Miller A.N."/>
            <person name="Grigoriev I.V."/>
            <person name="Debuchy R."/>
            <person name="Gladieux P."/>
            <person name="Thoren M.H."/>
            <person name="Johannesson H."/>
        </authorList>
    </citation>
    <scope>NUCLEOTIDE SEQUENCE</scope>
    <source>
        <strain evidence="2">CBS 757.83</strain>
    </source>
</reference>
<reference evidence="2" key="1">
    <citation type="journal article" date="2023" name="Mol. Phylogenet. Evol.">
        <title>Genome-scale phylogeny and comparative genomics of the fungal order Sordariales.</title>
        <authorList>
            <person name="Hensen N."/>
            <person name="Bonometti L."/>
            <person name="Westerberg I."/>
            <person name="Brannstrom I.O."/>
            <person name="Guillou S."/>
            <person name="Cros-Aarteil S."/>
            <person name="Calhoun S."/>
            <person name="Haridas S."/>
            <person name="Kuo A."/>
            <person name="Mondo S."/>
            <person name="Pangilinan J."/>
            <person name="Riley R."/>
            <person name="LaButti K."/>
            <person name="Andreopoulos B."/>
            <person name="Lipzen A."/>
            <person name="Chen C."/>
            <person name="Yan M."/>
            <person name="Daum C."/>
            <person name="Ng V."/>
            <person name="Clum A."/>
            <person name="Steindorff A."/>
            <person name="Ohm R.A."/>
            <person name="Martin F."/>
            <person name="Silar P."/>
            <person name="Natvig D.O."/>
            <person name="Lalanne C."/>
            <person name="Gautier V."/>
            <person name="Ament-Velasquez S.L."/>
            <person name="Kruys A."/>
            <person name="Hutchinson M.I."/>
            <person name="Powell A.J."/>
            <person name="Barry K."/>
            <person name="Miller A.N."/>
            <person name="Grigoriev I.V."/>
            <person name="Debuchy R."/>
            <person name="Gladieux P."/>
            <person name="Hiltunen Thoren M."/>
            <person name="Johannesson H."/>
        </authorList>
    </citation>
    <scope>NUCLEOTIDE SEQUENCE</scope>
    <source>
        <strain evidence="2">CBS 757.83</strain>
    </source>
</reference>
<dbReference type="EMBL" id="MU863669">
    <property type="protein sequence ID" value="KAK4097713.1"/>
    <property type="molecule type" value="Genomic_DNA"/>
</dbReference>
<dbReference type="Proteomes" id="UP001305647">
    <property type="component" value="Unassembled WGS sequence"/>
</dbReference>
<sequence length="117" mass="12831">MSHKIENWQNSVPDGNNAEPSSATTDGLASRLTRATCEVFGFALQHAKRQTSKAVFRALKRQYGYLQLWCDGYGVAAGDLDDVIDDSRRLRHSHLSLAGQPLPNTDRKAGGHAPPRS</sequence>
<protein>
    <submittedName>
        <fullName evidence="2">Uncharacterized protein</fullName>
    </submittedName>
</protein>
<dbReference type="AlphaFoldDB" id="A0AAN6PTY4"/>
<comment type="caution">
    <text evidence="2">The sequence shown here is derived from an EMBL/GenBank/DDBJ whole genome shotgun (WGS) entry which is preliminary data.</text>
</comment>
<evidence type="ECO:0000313" key="3">
    <source>
        <dbReference type="Proteomes" id="UP001305647"/>
    </source>
</evidence>
<gene>
    <name evidence="2" type="ORF">N658DRAFT_265334</name>
</gene>
<proteinExistence type="predicted"/>
<evidence type="ECO:0000256" key="1">
    <source>
        <dbReference type="SAM" id="MobiDB-lite"/>
    </source>
</evidence>